<keyword evidence="6 10" id="KW-1133">Transmembrane helix</keyword>
<keyword evidence="5 10" id="KW-0735">Signal-anchor</keyword>
<sequence>MCQSDLRILWEVGILGLLPLTDTTYYQYHGMHSCNTTFDPRANLMAISVKNLLKERKYPSILTFLVFLICITILFFTNNATYTIDPTGFYPDVKPLVHFSSPTPERQKLPLKGEPFLLDANIVWNPCKGPLAADYIPCLDNFKAIKALKTRRHMEHRERHCPPSSPHCLVPLPKGYKVPVKWPKSRDMIWYDNVPHTKLVEYKKEQNWVVKSENYLVFPGGGTQFKDGVDHYTRFIEETLPAIEWGKNIRVVLDVGCGVASFGGYLLDKNVITMSFAPKDEHEAQIQFALERGIPATLSVIGTQKLTFPDNGVDLIHCARCRVHWDADGGKPLFELNRILRPGGYFAWSATPVYRDDERDRKVWNAMVTVTKSMCWTVVAKTLDSSGIGLVIYQKPTSSSCYQERKESTPPLCENKDRKNISWYAKLSSCIIPLPVDASGNLQRWPMPWPLRLTGTPPSLSIDSDAGDTFFSNSRHWSDLVSDVYRDGLSINWSSVRNVMDMNAGYAGFATALIDLPLWVMNVVPIDMPDTLTTIFDRGLIGMYHDWCESFNTYPRTYDLVHASFLFKHLLQRCDIVNVAVEIDRILRPNGYLVVQDSMEIINKLGPVLRSLHWSVTLYQNQFLVGRKSFWRPGRRN</sequence>
<evidence type="ECO:0000256" key="3">
    <source>
        <dbReference type="ARBA" id="ARBA00022679"/>
    </source>
</evidence>
<gene>
    <name evidence="12" type="ORF">Fmac_014650</name>
</gene>
<dbReference type="GO" id="GO:0016020">
    <property type="term" value="C:membrane"/>
    <property type="evidence" value="ECO:0007669"/>
    <property type="project" value="UniProtKB-SubCell"/>
</dbReference>
<dbReference type="AlphaFoldDB" id="A0ABD1MCV6"/>
<comment type="subcellular location">
    <subcellularLocation>
        <location evidence="9">Endomembrane system</location>
        <topology evidence="9">Single-pass type II membrane protein</topology>
    </subcellularLocation>
    <subcellularLocation>
        <location evidence="10">Membrane</location>
        <topology evidence="10">Single-pass type II membrane protein</topology>
    </subcellularLocation>
</comment>
<comment type="caution">
    <text evidence="12">The sequence shown here is derived from an EMBL/GenBank/DDBJ whole genome shotgun (WGS) entry which is preliminary data.</text>
</comment>
<dbReference type="Gene3D" id="3.40.50.150">
    <property type="entry name" value="Vaccinia Virus protein VP39"/>
    <property type="match status" value="1"/>
</dbReference>
<dbReference type="InterPro" id="IPR029063">
    <property type="entry name" value="SAM-dependent_MTases_sf"/>
</dbReference>
<dbReference type="EC" id="2.1.1.-" evidence="10"/>
<feature type="transmembrane region" description="Helical" evidence="10">
    <location>
        <begin position="58"/>
        <end position="76"/>
    </location>
</feature>
<proteinExistence type="inferred from homology"/>
<organism evidence="12 13">
    <name type="scientific">Flemingia macrophylla</name>
    <dbReference type="NCBI Taxonomy" id="520843"/>
    <lineage>
        <taxon>Eukaryota</taxon>
        <taxon>Viridiplantae</taxon>
        <taxon>Streptophyta</taxon>
        <taxon>Embryophyta</taxon>
        <taxon>Tracheophyta</taxon>
        <taxon>Spermatophyta</taxon>
        <taxon>Magnoliopsida</taxon>
        <taxon>eudicotyledons</taxon>
        <taxon>Gunneridae</taxon>
        <taxon>Pentapetalae</taxon>
        <taxon>rosids</taxon>
        <taxon>fabids</taxon>
        <taxon>Fabales</taxon>
        <taxon>Fabaceae</taxon>
        <taxon>Papilionoideae</taxon>
        <taxon>50 kb inversion clade</taxon>
        <taxon>NPAAA clade</taxon>
        <taxon>indigoferoid/millettioid clade</taxon>
        <taxon>Phaseoleae</taxon>
        <taxon>Flemingia</taxon>
    </lineage>
</organism>
<dbReference type="FunFam" id="3.40.50.150:FF:000084">
    <property type="entry name" value="probable methyltransferase PMT23"/>
    <property type="match status" value="1"/>
</dbReference>
<dbReference type="PANTHER" id="PTHR10108">
    <property type="entry name" value="SAM-DEPENDENT METHYLTRANSFERASE"/>
    <property type="match status" value="1"/>
</dbReference>
<comment type="similarity">
    <text evidence="1 10">Belongs to the methyltransferase superfamily.</text>
</comment>
<feature type="chain" id="PRO_5044857291" description="Methyltransferase" evidence="11">
    <location>
        <begin position="24"/>
        <end position="637"/>
    </location>
</feature>
<dbReference type="EMBL" id="JBGMDY010000005">
    <property type="protein sequence ID" value="KAL2333437.1"/>
    <property type="molecule type" value="Genomic_DNA"/>
</dbReference>
<evidence type="ECO:0000256" key="11">
    <source>
        <dbReference type="SAM" id="SignalP"/>
    </source>
</evidence>
<dbReference type="CDD" id="cd02440">
    <property type="entry name" value="AdoMet_MTases"/>
    <property type="match status" value="1"/>
</dbReference>
<reference evidence="12 13" key="1">
    <citation type="submission" date="2024-08" db="EMBL/GenBank/DDBJ databases">
        <title>Insights into the chromosomal genome structure of Flemingia macrophylla.</title>
        <authorList>
            <person name="Ding Y."/>
            <person name="Zhao Y."/>
            <person name="Bi W."/>
            <person name="Wu M."/>
            <person name="Zhao G."/>
            <person name="Gong Y."/>
            <person name="Li W."/>
            <person name="Zhang P."/>
        </authorList>
    </citation>
    <scope>NUCLEOTIDE SEQUENCE [LARGE SCALE GENOMIC DNA]</scope>
    <source>
        <strain evidence="12">DYQJB</strain>
        <tissue evidence="12">Leaf</tissue>
    </source>
</reference>
<dbReference type="GO" id="GO:0012505">
    <property type="term" value="C:endomembrane system"/>
    <property type="evidence" value="ECO:0007669"/>
    <property type="project" value="UniProtKB-SubCell"/>
</dbReference>
<dbReference type="Pfam" id="PF03141">
    <property type="entry name" value="Methyltransf_29"/>
    <property type="match status" value="1"/>
</dbReference>
<keyword evidence="11" id="KW-0732">Signal</keyword>
<dbReference type="GO" id="GO:0032259">
    <property type="term" value="P:methylation"/>
    <property type="evidence" value="ECO:0007669"/>
    <property type="project" value="UniProtKB-KW"/>
</dbReference>
<keyword evidence="7 10" id="KW-0472">Membrane</keyword>
<evidence type="ECO:0000256" key="9">
    <source>
        <dbReference type="ARBA" id="ARBA00060399"/>
    </source>
</evidence>
<evidence type="ECO:0000256" key="4">
    <source>
        <dbReference type="ARBA" id="ARBA00022692"/>
    </source>
</evidence>
<protein>
    <recommendedName>
        <fullName evidence="10">Methyltransferase</fullName>
        <ecNumber evidence="10">2.1.1.-</ecNumber>
    </recommendedName>
</protein>
<keyword evidence="13" id="KW-1185">Reference proteome</keyword>
<keyword evidence="3 10" id="KW-0808">Transferase</keyword>
<dbReference type="InterPro" id="IPR004159">
    <property type="entry name" value="Put_SAM_MeTrfase"/>
</dbReference>
<name>A0ABD1MCV6_9FABA</name>
<evidence type="ECO:0000256" key="2">
    <source>
        <dbReference type="ARBA" id="ARBA00022603"/>
    </source>
</evidence>
<evidence type="ECO:0000256" key="7">
    <source>
        <dbReference type="ARBA" id="ARBA00023136"/>
    </source>
</evidence>
<keyword evidence="2 10" id="KW-0489">Methyltransferase</keyword>
<accession>A0ABD1MCV6</accession>
<evidence type="ECO:0000313" key="13">
    <source>
        <dbReference type="Proteomes" id="UP001603857"/>
    </source>
</evidence>
<feature type="signal peptide" evidence="11">
    <location>
        <begin position="1"/>
        <end position="23"/>
    </location>
</feature>
<keyword evidence="8 10" id="KW-0325">Glycoprotein</keyword>
<dbReference type="PANTHER" id="PTHR10108:SF887">
    <property type="entry name" value="METHYLTRANSFERASE PMT22-RELATED"/>
    <property type="match status" value="1"/>
</dbReference>
<evidence type="ECO:0000256" key="6">
    <source>
        <dbReference type="ARBA" id="ARBA00022989"/>
    </source>
</evidence>
<dbReference type="GO" id="GO:0008168">
    <property type="term" value="F:methyltransferase activity"/>
    <property type="evidence" value="ECO:0007669"/>
    <property type="project" value="UniProtKB-UniRule"/>
</dbReference>
<evidence type="ECO:0000256" key="1">
    <source>
        <dbReference type="ARBA" id="ARBA00008361"/>
    </source>
</evidence>
<evidence type="ECO:0000256" key="10">
    <source>
        <dbReference type="RuleBase" id="RU366043"/>
    </source>
</evidence>
<keyword evidence="4 10" id="KW-0812">Transmembrane</keyword>
<evidence type="ECO:0000256" key="5">
    <source>
        <dbReference type="ARBA" id="ARBA00022968"/>
    </source>
</evidence>
<evidence type="ECO:0000313" key="12">
    <source>
        <dbReference type="EMBL" id="KAL2333437.1"/>
    </source>
</evidence>
<dbReference type="Proteomes" id="UP001603857">
    <property type="component" value="Unassembled WGS sequence"/>
</dbReference>
<dbReference type="SUPFAM" id="SSF53335">
    <property type="entry name" value="S-adenosyl-L-methionine-dependent methyltransferases"/>
    <property type="match status" value="2"/>
</dbReference>
<evidence type="ECO:0000256" key="8">
    <source>
        <dbReference type="ARBA" id="ARBA00023180"/>
    </source>
</evidence>